<dbReference type="Gene3D" id="2.60.120.10">
    <property type="entry name" value="Jelly Rolls"/>
    <property type="match status" value="1"/>
</dbReference>
<gene>
    <name evidence="2" type="ORF">FQP90_14805</name>
</gene>
<evidence type="ECO:0008006" key="4">
    <source>
        <dbReference type="Google" id="ProtNLM"/>
    </source>
</evidence>
<dbReference type="EMBL" id="VNFK01000011">
    <property type="protein sequence ID" value="TVU61280.1"/>
    <property type="molecule type" value="Genomic_DNA"/>
</dbReference>
<name>A0A558GWN8_PAENT</name>
<dbReference type="Proteomes" id="UP000316500">
    <property type="component" value="Unassembled WGS sequence"/>
</dbReference>
<dbReference type="AlphaFoldDB" id="A0A558GWN8"/>
<protein>
    <recommendedName>
        <fullName evidence="4">Cupin domain-containing protein</fullName>
    </recommendedName>
</protein>
<reference evidence="2 3" key="1">
    <citation type="submission" date="2019-07" db="EMBL/GenBank/DDBJ databases">
        <title>Diversity of Bacteria from Kongsfjorden, Arctic.</title>
        <authorList>
            <person name="Yu Y."/>
        </authorList>
    </citation>
    <scope>NUCLEOTIDE SEQUENCE [LARGE SCALE GENOMIC DNA]</scope>
    <source>
        <strain evidence="2 3">SM1928</strain>
    </source>
</reference>
<feature type="region of interest" description="Disordered" evidence="1">
    <location>
        <begin position="1"/>
        <end position="26"/>
    </location>
</feature>
<dbReference type="SUPFAM" id="SSF51182">
    <property type="entry name" value="RmlC-like cupins"/>
    <property type="match status" value="1"/>
</dbReference>
<evidence type="ECO:0000313" key="3">
    <source>
        <dbReference type="Proteomes" id="UP000316500"/>
    </source>
</evidence>
<comment type="caution">
    <text evidence="2">The sequence shown here is derived from an EMBL/GenBank/DDBJ whole genome shotgun (WGS) entry which is preliminary data.</text>
</comment>
<organism evidence="2 3">
    <name type="scientific">Paenarthrobacter nitroguajacolicus</name>
    <name type="common">Arthrobacter nitroguajacolicus</name>
    <dbReference type="NCBI Taxonomy" id="211146"/>
    <lineage>
        <taxon>Bacteria</taxon>
        <taxon>Bacillati</taxon>
        <taxon>Actinomycetota</taxon>
        <taxon>Actinomycetes</taxon>
        <taxon>Micrococcales</taxon>
        <taxon>Micrococcaceae</taxon>
        <taxon>Paenarthrobacter</taxon>
    </lineage>
</organism>
<proteinExistence type="predicted"/>
<accession>A0A558GWN8</accession>
<sequence>MIPPRLPSRGHLVTTQESSATVPRGSQRAGAVVARNFVGWPEEVLRDFHENAYNFNVGQRIVSETDHVRVWEIRLDPGQRLHAHRHVLDYFWTAVTAGRSRQHEDDGTTREVDYAVGDSRHFHFLPGEYLLHDLENIGLSPLIFVTVEHKTHPGRMNHHNR</sequence>
<dbReference type="OrthoDB" id="7060081at2"/>
<evidence type="ECO:0000313" key="2">
    <source>
        <dbReference type="EMBL" id="TVU61280.1"/>
    </source>
</evidence>
<dbReference type="InterPro" id="IPR011051">
    <property type="entry name" value="RmlC_Cupin_sf"/>
</dbReference>
<evidence type="ECO:0000256" key="1">
    <source>
        <dbReference type="SAM" id="MobiDB-lite"/>
    </source>
</evidence>
<dbReference type="InterPro" id="IPR014710">
    <property type="entry name" value="RmlC-like_jellyroll"/>
</dbReference>